<evidence type="ECO:0000313" key="1">
    <source>
        <dbReference type="EMBL" id="KAJ1170719.1"/>
    </source>
</evidence>
<dbReference type="AlphaFoldDB" id="A0AAV7T2J0"/>
<organism evidence="1 2">
    <name type="scientific">Pleurodeles waltl</name>
    <name type="common">Iberian ribbed newt</name>
    <dbReference type="NCBI Taxonomy" id="8319"/>
    <lineage>
        <taxon>Eukaryota</taxon>
        <taxon>Metazoa</taxon>
        <taxon>Chordata</taxon>
        <taxon>Craniata</taxon>
        <taxon>Vertebrata</taxon>
        <taxon>Euteleostomi</taxon>
        <taxon>Amphibia</taxon>
        <taxon>Batrachia</taxon>
        <taxon>Caudata</taxon>
        <taxon>Salamandroidea</taxon>
        <taxon>Salamandridae</taxon>
        <taxon>Pleurodelinae</taxon>
        <taxon>Pleurodeles</taxon>
    </lineage>
</organism>
<keyword evidence="2" id="KW-1185">Reference proteome</keyword>
<comment type="caution">
    <text evidence="1">The sequence shown here is derived from an EMBL/GenBank/DDBJ whole genome shotgun (WGS) entry which is preliminary data.</text>
</comment>
<sequence length="148" mass="15554">MQAPVEAASRKHPAAGDPASISNAACCTAVISNASLRLSPSLPRAPECCMPPGTSISLRLRLRRLRLTCSSLAWLEMTSLCGSTMQHWLGLGPWICRAAQGSLGCSVGESPGSSGRGFQLVQSYHGSLVSWQLLGVKSFWAAFPKGPG</sequence>
<name>A0AAV7T2J0_PLEWA</name>
<gene>
    <name evidence="1" type="ORF">NDU88_002592</name>
</gene>
<proteinExistence type="predicted"/>
<dbReference type="EMBL" id="JANPWB010000007">
    <property type="protein sequence ID" value="KAJ1170719.1"/>
    <property type="molecule type" value="Genomic_DNA"/>
</dbReference>
<evidence type="ECO:0000313" key="2">
    <source>
        <dbReference type="Proteomes" id="UP001066276"/>
    </source>
</evidence>
<reference evidence="1" key="1">
    <citation type="journal article" date="2022" name="bioRxiv">
        <title>Sequencing and chromosome-scale assembly of the giantPleurodeles waltlgenome.</title>
        <authorList>
            <person name="Brown T."/>
            <person name="Elewa A."/>
            <person name="Iarovenko S."/>
            <person name="Subramanian E."/>
            <person name="Araus A.J."/>
            <person name="Petzold A."/>
            <person name="Susuki M."/>
            <person name="Suzuki K.-i.T."/>
            <person name="Hayashi T."/>
            <person name="Toyoda A."/>
            <person name="Oliveira C."/>
            <person name="Osipova E."/>
            <person name="Leigh N.D."/>
            <person name="Simon A."/>
            <person name="Yun M.H."/>
        </authorList>
    </citation>
    <scope>NUCLEOTIDE SEQUENCE</scope>
    <source>
        <strain evidence="1">20211129_DDA</strain>
        <tissue evidence="1">Liver</tissue>
    </source>
</reference>
<dbReference type="Proteomes" id="UP001066276">
    <property type="component" value="Chromosome 4_1"/>
</dbReference>
<protein>
    <submittedName>
        <fullName evidence="1">Uncharacterized protein</fullName>
    </submittedName>
</protein>
<accession>A0AAV7T2J0</accession>